<proteinExistence type="predicted"/>
<feature type="region of interest" description="Disordered" evidence="1">
    <location>
        <begin position="27"/>
        <end position="60"/>
    </location>
</feature>
<dbReference type="EMBL" id="KK112740">
    <property type="protein sequence ID" value="KFM58432.1"/>
    <property type="molecule type" value="Genomic_DNA"/>
</dbReference>
<sequence length="60" mass="6743">MSIGETFDGDSIATNVLSLSDEGIVSNDTKREENNAVNIREERAELRDSNVPRQQCPKRH</sequence>
<dbReference type="AlphaFoldDB" id="A0A087SZZ3"/>
<evidence type="ECO:0000313" key="2">
    <source>
        <dbReference type="EMBL" id="KFM58432.1"/>
    </source>
</evidence>
<accession>A0A087SZZ3</accession>
<evidence type="ECO:0000256" key="1">
    <source>
        <dbReference type="SAM" id="MobiDB-lite"/>
    </source>
</evidence>
<feature type="non-terminal residue" evidence="2">
    <location>
        <position position="60"/>
    </location>
</feature>
<gene>
    <name evidence="2" type="ORF">X975_22238</name>
</gene>
<protein>
    <submittedName>
        <fullName evidence="2">Uncharacterized protein</fullName>
    </submittedName>
</protein>
<evidence type="ECO:0000313" key="3">
    <source>
        <dbReference type="Proteomes" id="UP000054359"/>
    </source>
</evidence>
<keyword evidence="3" id="KW-1185">Reference proteome</keyword>
<name>A0A087SZZ3_STEMI</name>
<dbReference type="Proteomes" id="UP000054359">
    <property type="component" value="Unassembled WGS sequence"/>
</dbReference>
<organism evidence="2 3">
    <name type="scientific">Stegodyphus mimosarum</name>
    <name type="common">African social velvet spider</name>
    <dbReference type="NCBI Taxonomy" id="407821"/>
    <lineage>
        <taxon>Eukaryota</taxon>
        <taxon>Metazoa</taxon>
        <taxon>Ecdysozoa</taxon>
        <taxon>Arthropoda</taxon>
        <taxon>Chelicerata</taxon>
        <taxon>Arachnida</taxon>
        <taxon>Araneae</taxon>
        <taxon>Araneomorphae</taxon>
        <taxon>Entelegynae</taxon>
        <taxon>Eresoidea</taxon>
        <taxon>Eresidae</taxon>
        <taxon>Stegodyphus</taxon>
    </lineage>
</organism>
<reference evidence="2 3" key="1">
    <citation type="submission" date="2013-11" db="EMBL/GenBank/DDBJ databases">
        <title>Genome sequencing of Stegodyphus mimosarum.</title>
        <authorList>
            <person name="Bechsgaard J."/>
        </authorList>
    </citation>
    <scope>NUCLEOTIDE SEQUENCE [LARGE SCALE GENOMIC DNA]</scope>
</reference>
<feature type="compositionally biased region" description="Basic and acidic residues" evidence="1">
    <location>
        <begin position="28"/>
        <end position="50"/>
    </location>
</feature>